<dbReference type="Proteomes" id="UP000176431">
    <property type="component" value="Unassembled WGS sequence"/>
</dbReference>
<evidence type="ECO:0000313" key="1">
    <source>
        <dbReference type="EMBL" id="OGD25821.1"/>
    </source>
</evidence>
<reference evidence="1 2" key="1">
    <citation type="journal article" date="2016" name="Nat. Commun.">
        <title>Thousands of microbial genomes shed light on interconnected biogeochemical processes in an aquifer system.</title>
        <authorList>
            <person name="Anantharaman K."/>
            <person name="Brown C.T."/>
            <person name="Hug L.A."/>
            <person name="Sharon I."/>
            <person name="Castelle C.J."/>
            <person name="Probst A.J."/>
            <person name="Thomas B.C."/>
            <person name="Singh A."/>
            <person name="Wilkins M.J."/>
            <person name="Karaoz U."/>
            <person name="Brodie E.L."/>
            <person name="Williams K.H."/>
            <person name="Hubbard S.S."/>
            <person name="Banfield J.F."/>
        </authorList>
    </citation>
    <scope>NUCLEOTIDE SEQUENCE [LARGE SCALE GENOMIC DNA]</scope>
</reference>
<sequence>MPRRIEFGHQDIEKEPSVEVESDKTFIEALYTTAVSVKDLIPGINMEGLTAKSSLPVQTAERGVVHYCDEDEDRKLYHLPHELATVFAGLLYLEELTDAEKKELENPEKEKALAKLRKEIKHAFEGQIVVDMAAGENTFGYRIVDQAKAKSYVALEPAFGFDLSEELTYLLNPGTEDKRGCAKPQQERDRMFQKLNKIPVAVVEEDMLSFLKRLPPNSVSIWCSGIDINILPDPNYREAVSKEIVRVLHPRGAYVGQSKMSIPIPESFPGVRVSFAGEKKKDSFSGKEEATHSSVNIYRKAK</sequence>
<name>A0A1F5B5E5_9BACT</name>
<protein>
    <recommendedName>
        <fullName evidence="3">Methyltransferase</fullName>
    </recommendedName>
</protein>
<dbReference type="EMBL" id="MEYK01000001">
    <property type="protein sequence ID" value="OGD25821.1"/>
    <property type="molecule type" value="Genomic_DNA"/>
</dbReference>
<organism evidence="1 2">
    <name type="scientific">Candidatus Azambacteria bacterium RIFCSPHIGHO2_01_FULL_40_24</name>
    <dbReference type="NCBI Taxonomy" id="1797301"/>
    <lineage>
        <taxon>Bacteria</taxon>
        <taxon>Candidatus Azamiibacteriota</taxon>
    </lineage>
</organism>
<comment type="caution">
    <text evidence="1">The sequence shown here is derived from an EMBL/GenBank/DDBJ whole genome shotgun (WGS) entry which is preliminary data.</text>
</comment>
<evidence type="ECO:0008006" key="3">
    <source>
        <dbReference type="Google" id="ProtNLM"/>
    </source>
</evidence>
<accession>A0A1F5B5E5</accession>
<proteinExistence type="predicted"/>
<gene>
    <name evidence="1" type="ORF">A2819_02155</name>
</gene>
<evidence type="ECO:0000313" key="2">
    <source>
        <dbReference type="Proteomes" id="UP000176431"/>
    </source>
</evidence>
<dbReference type="AlphaFoldDB" id="A0A1F5B5E5"/>